<keyword evidence="9" id="KW-1185">Reference proteome</keyword>
<comment type="caution">
    <text evidence="8">The sequence shown here is derived from an EMBL/GenBank/DDBJ whole genome shotgun (WGS) entry which is preliminary data.</text>
</comment>
<dbReference type="GO" id="GO:0030596">
    <property type="term" value="F:alpha-L-rhamnosidase activity"/>
    <property type="evidence" value="ECO:0007669"/>
    <property type="project" value="UniProtKB-EC"/>
</dbReference>
<dbReference type="Pfam" id="PF08531">
    <property type="entry name" value="Bac_rhamnosid_N"/>
    <property type="match status" value="1"/>
</dbReference>
<evidence type="ECO:0000259" key="4">
    <source>
        <dbReference type="Pfam" id="PF05592"/>
    </source>
</evidence>
<dbReference type="RefSeq" id="WP_187536463.1">
    <property type="nucleotide sequence ID" value="NZ_JACRTL010000003.1"/>
</dbReference>
<dbReference type="Gene3D" id="2.60.120.260">
    <property type="entry name" value="Galactose-binding domain-like"/>
    <property type="match status" value="2"/>
</dbReference>
<dbReference type="InterPro" id="IPR008928">
    <property type="entry name" value="6-hairpin_glycosidase_sf"/>
</dbReference>
<dbReference type="AlphaFoldDB" id="A0A8J6PFL3"/>
<dbReference type="GO" id="GO:0005975">
    <property type="term" value="P:carbohydrate metabolic process"/>
    <property type="evidence" value="ECO:0007669"/>
    <property type="project" value="InterPro"/>
</dbReference>
<dbReference type="Proteomes" id="UP000632659">
    <property type="component" value="Unassembled WGS sequence"/>
</dbReference>
<proteinExistence type="predicted"/>
<dbReference type="PANTHER" id="PTHR33307">
    <property type="entry name" value="ALPHA-RHAMNOSIDASE (EUROFUNG)"/>
    <property type="match status" value="1"/>
</dbReference>
<dbReference type="InterPro" id="IPR016007">
    <property type="entry name" value="Alpha_rhamnosid"/>
</dbReference>
<keyword evidence="3 8" id="KW-0378">Hydrolase</keyword>
<dbReference type="Pfam" id="PF17390">
    <property type="entry name" value="Bac_rhamnosid_C"/>
    <property type="match status" value="1"/>
</dbReference>
<evidence type="ECO:0000259" key="6">
    <source>
        <dbReference type="Pfam" id="PF17389"/>
    </source>
</evidence>
<dbReference type="EMBL" id="JACRTL010000003">
    <property type="protein sequence ID" value="MBC8610847.1"/>
    <property type="molecule type" value="Genomic_DNA"/>
</dbReference>
<reference evidence="8" key="1">
    <citation type="submission" date="2020-08" db="EMBL/GenBank/DDBJ databases">
        <title>Genome public.</title>
        <authorList>
            <person name="Liu C."/>
            <person name="Sun Q."/>
        </authorList>
    </citation>
    <scope>NUCLEOTIDE SEQUENCE</scope>
    <source>
        <strain evidence="8">NSJ-15</strain>
    </source>
</reference>
<feature type="domain" description="Alpha-L-rhamnosidase six-hairpin glycosidase" evidence="6">
    <location>
        <begin position="303"/>
        <end position="640"/>
    </location>
</feature>
<sequence length="724" mass="82425">MTHNILAGNWITAAEDLNGASPVFRRKFILEQKKVRSAMLAITALGLYEASLNGRRIGTDVLQPGFTAYQHRLQYQTYDVTELLEPENELTALVGNGWAVGRIGFNGKVKAYSDKPALIATLAVEYQDGSRVLIITDRDWEYAQSKVRFSDIYDGETYDASWQVKDWKPVLLGNYQKENLIPQEGAPIREHNVFQPILLKTPRGETVLDFGQNLTGYVRFTVKGEPGAVCELSHGEILDKDGNFYNENLRSAKAKLCYICDGTEQTYQPHFTFMGFRYVRVDQWPEEVDPSRFEAVAVHSYMERTGWFECSSSKVNQLYRNIIWGQKGNFLDIPTDCPQRDERLGWTGDAQVFIRAAAYNYDVEQFFRKWLKDLAAEQEPDGSVPDVIPNVFDSQMHSAAWGDAAVICPWQLYLTYGHKDILENQFHSMKRWIDYIRSVSEDGVFWKGGTHFGDWLGLDAPAGSYKGSTDPDLIAQAYFAYSTSLLIKAGKVLGENMEEYELLYQKVRGRYQQEFIRGGELICNTQTAYVITLYFHLCDQPIPFARHLAQMIEDNGNRLQTGFVGTPYLLHALSENGYAQLAYTLLLQEDFPSWLYSVNQGATTIWEHWDGINEKGEMWSTDMNSFNHYAYGSVADWMYGVMAGICPDESAPGYRRILFRPITDKRLSSVQASLKTVYGKVASGWYRANGKTVYIFDVPSGCTAEIQIENQNFSVEAGHYEYKI</sequence>
<evidence type="ECO:0000259" key="7">
    <source>
        <dbReference type="Pfam" id="PF17390"/>
    </source>
</evidence>
<dbReference type="Gene3D" id="2.60.420.10">
    <property type="entry name" value="Maltose phosphorylase, domain 3"/>
    <property type="match status" value="1"/>
</dbReference>
<evidence type="ECO:0000259" key="5">
    <source>
        <dbReference type="Pfam" id="PF08531"/>
    </source>
</evidence>
<dbReference type="InterPro" id="IPR008902">
    <property type="entry name" value="Rhamnosid_concanavalin"/>
</dbReference>
<dbReference type="SUPFAM" id="SSF48208">
    <property type="entry name" value="Six-hairpin glycosidases"/>
    <property type="match status" value="1"/>
</dbReference>
<feature type="domain" description="Bacterial alpha-L-rhamnosidase N-terminal" evidence="5">
    <location>
        <begin position="33"/>
        <end position="189"/>
    </location>
</feature>
<dbReference type="Gene3D" id="1.50.10.10">
    <property type="match status" value="1"/>
</dbReference>
<dbReference type="EC" id="3.2.1.40" evidence="2"/>
<dbReference type="Pfam" id="PF17389">
    <property type="entry name" value="Bac_rhamnosid6H"/>
    <property type="match status" value="1"/>
</dbReference>
<evidence type="ECO:0000313" key="9">
    <source>
        <dbReference type="Proteomes" id="UP000632659"/>
    </source>
</evidence>
<evidence type="ECO:0000256" key="3">
    <source>
        <dbReference type="ARBA" id="ARBA00022801"/>
    </source>
</evidence>
<protein>
    <recommendedName>
        <fullName evidence="2">alpha-L-rhamnosidase</fullName>
        <ecNumber evidence="2">3.2.1.40</ecNumber>
    </recommendedName>
</protein>
<accession>A0A8J6PFL3</accession>
<comment type="catalytic activity">
    <reaction evidence="1">
        <text>Hydrolysis of terminal non-reducing alpha-L-rhamnose residues in alpha-L-rhamnosides.</text>
        <dbReference type="EC" id="3.2.1.40"/>
    </reaction>
</comment>
<dbReference type="Pfam" id="PF05592">
    <property type="entry name" value="Bac_rhamnosid"/>
    <property type="match status" value="1"/>
</dbReference>
<organism evidence="8 9">
    <name type="scientific">Massiliimalia timonensis</name>
    <dbReference type="NCBI Taxonomy" id="1987501"/>
    <lineage>
        <taxon>Bacteria</taxon>
        <taxon>Bacillati</taxon>
        <taxon>Bacillota</taxon>
        <taxon>Clostridia</taxon>
        <taxon>Eubacteriales</taxon>
        <taxon>Oscillospiraceae</taxon>
        <taxon>Massiliimalia</taxon>
    </lineage>
</organism>
<evidence type="ECO:0000256" key="1">
    <source>
        <dbReference type="ARBA" id="ARBA00001445"/>
    </source>
</evidence>
<evidence type="ECO:0000256" key="2">
    <source>
        <dbReference type="ARBA" id="ARBA00012652"/>
    </source>
</evidence>
<dbReference type="InterPro" id="IPR012341">
    <property type="entry name" value="6hp_glycosidase-like_sf"/>
</dbReference>
<dbReference type="PANTHER" id="PTHR33307:SF6">
    <property type="entry name" value="ALPHA-RHAMNOSIDASE (EUROFUNG)-RELATED"/>
    <property type="match status" value="1"/>
</dbReference>
<gene>
    <name evidence="8" type="ORF">H8702_06880</name>
</gene>
<dbReference type="InterPro" id="IPR035398">
    <property type="entry name" value="Bac_rhamnosid_C"/>
</dbReference>
<feature type="domain" description="Alpha-L-rhamnosidase concanavalin-like" evidence="4">
    <location>
        <begin position="200"/>
        <end position="299"/>
    </location>
</feature>
<dbReference type="InterPro" id="IPR013737">
    <property type="entry name" value="Bac_rhamnosid_N"/>
</dbReference>
<evidence type="ECO:0000313" key="8">
    <source>
        <dbReference type="EMBL" id="MBC8610847.1"/>
    </source>
</evidence>
<dbReference type="InterPro" id="IPR035396">
    <property type="entry name" value="Bac_rhamnosid6H"/>
</dbReference>
<name>A0A8J6PFL3_9FIRM</name>
<feature type="domain" description="Alpha-L-rhamnosidase C-terminal" evidence="7">
    <location>
        <begin position="649"/>
        <end position="711"/>
    </location>
</feature>
<dbReference type="PIRSF" id="PIRSF010631">
    <property type="entry name" value="A-rhamnsds"/>
    <property type="match status" value="1"/>
</dbReference>